<feature type="domain" description="MmgE/PrpD N-terminal" evidence="2">
    <location>
        <begin position="6"/>
        <end position="245"/>
    </location>
</feature>
<dbReference type="RefSeq" id="WP_281456870.1">
    <property type="nucleotide sequence ID" value="NZ_JASAOF010000011.1"/>
</dbReference>
<comment type="similarity">
    <text evidence="1">Belongs to the PrpD family.</text>
</comment>
<dbReference type="InterPro" id="IPR042188">
    <property type="entry name" value="MmgE/PrpD_sf_2"/>
</dbReference>
<proteinExistence type="inferred from homology"/>
<dbReference type="InterPro" id="IPR005656">
    <property type="entry name" value="MmgE_PrpD"/>
</dbReference>
<comment type="caution">
    <text evidence="4">The sequence shown here is derived from an EMBL/GenBank/DDBJ whole genome shotgun (WGS) entry which is preliminary data.</text>
</comment>
<dbReference type="EMBL" id="JASAOF010000011">
    <property type="protein sequence ID" value="MDI2030556.1"/>
    <property type="molecule type" value="Genomic_DNA"/>
</dbReference>
<dbReference type="Gene3D" id="1.10.4100.10">
    <property type="entry name" value="2-methylcitrate dehydratase PrpD"/>
    <property type="match status" value="1"/>
</dbReference>
<dbReference type="InterPro" id="IPR042183">
    <property type="entry name" value="MmgE/PrpD_sf_1"/>
</dbReference>
<feature type="domain" description="MmgE/PrpD C-terminal" evidence="3">
    <location>
        <begin position="265"/>
        <end position="422"/>
    </location>
</feature>
<dbReference type="Gene3D" id="3.30.1330.120">
    <property type="entry name" value="2-methylcitrate dehydratase PrpD"/>
    <property type="match status" value="1"/>
</dbReference>
<dbReference type="InterPro" id="IPR045336">
    <property type="entry name" value="MmgE_PrpD_N"/>
</dbReference>
<evidence type="ECO:0000256" key="1">
    <source>
        <dbReference type="ARBA" id="ARBA00006174"/>
    </source>
</evidence>
<dbReference type="SUPFAM" id="SSF103378">
    <property type="entry name" value="2-methylcitrate dehydratase PrpD"/>
    <property type="match status" value="1"/>
</dbReference>
<dbReference type="Pfam" id="PF19305">
    <property type="entry name" value="MmgE_PrpD_C"/>
    <property type="match status" value="1"/>
</dbReference>
<evidence type="ECO:0000259" key="3">
    <source>
        <dbReference type="Pfam" id="PF19305"/>
    </source>
</evidence>
<protein>
    <submittedName>
        <fullName evidence="4">MmgE/PrpD family protein</fullName>
    </submittedName>
</protein>
<keyword evidence="5" id="KW-1185">Reference proteome</keyword>
<dbReference type="PANTHER" id="PTHR16943:SF8">
    <property type="entry name" value="2-METHYLCITRATE DEHYDRATASE"/>
    <property type="match status" value="1"/>
</dbReference>
<organism evidence="4 5">
    <name type="scientific">Saccharopolyspora ipomoeae</name>
    <dbReference type="NCBI Taxonomy" id="3042027"/>
    <lineage>
        <taxon>Bacteria</taxon>
        <taxon>Bacillati</taxon>
        <taxon>Actinomycetota</taxon>
        <taxon>Actinomycetes</taxon>
        <taxon>Pseudonocardiales</taxon>
        <taxon>Pseudonocardiaceae</taxon>
        <taxon>Saccharopolyspora</taxon>
    </lineage>
</organism>
<reference evidence="4 5" key="1">
    <citation type="submission" date="2023-04" db="EMBL/GenBank/DDBJ databases">
        <title>Draft genome sequence of Saccharopolyspora sp. TS4A08 isolated from sweet potato rhizospheric soil.</title>
        <authorList>
            <person name="Suksaard P."/>
            <person name="Duangmal K."/>
        </authorList>
    </citation>
    <scope>NUCLEOTIDE SEQUENCE [LARGE SCALE GENOMIC DNA]</scope>
    <source>
        <strain evidence="4 5">TS4A08</strain>
    </source>
</reference>
<dbReference type="PANTHER" id="PTHR16943">
    <property type="entry name" value="2-METHYLCITRATE DEHYDRATASE-RELATED"/>
    <property type="match status" value="1"/>
</dbReference>
<sequence length="448" mass="47087">MPAATELAKHFTTVSAESLPEAPLSEMRRLLLDYLGVALSGSRTESGRIAGEVMIGLGGVPQATVLGRGDKVPAVHAAFANAVSEHSIEMDDVDDLALFHHGPPVVSAALATAEWTNSSGHELLAAMLCGCEMMNRLSLATNPALRDRGYHTTPACGVFGATVAASRLLRLDADQLVSALGLAGAQASGLMEMYGPSMQKRINPGPAARNGVVAAMLAQAGFTGADTVFEGERGFGQAFAGGIDVDVLLEDLGAEVPVAVEYKAYSAARPIHNAIDGALQLKQLGVTASEIERLVVFRHPDWSEYHRNFAPATYHEAQVSLPYSTAVALIDGAALPAQYSDDQVRRPDLVALMGKMRVETDPSLSRGVSCRLEVTRTDGNTVTVQVDDAKGSLGNPMTDADLEAKFTRLVAPVLPKGAPEEIVRAVREVSPVDELIALCAAGEARDGA</sequence>
<dbReference type="InterPro" id="IPR036148">
    <property type="entry name" value="MmgE/PrpD_sf"/>
</dbReference>
<dbReference type="InterPro" id="IPR045337">
    <property type="entry name" value="MmgE_PrpD_C"/>
</dbReference>
<accession>A0ABT6PRB7</accession>
<dbReference type="Pfam" id="PF03972">
    <property type="entry name" value="MmgE_PrpD_N"/>
    <property type="match status" value="1"/>
</dbReference>
<gene>
    <name evidence="4" type="ORF">QFW96_18125</name>
</gene>
<evidence type="ECO:0000313" key="5">
    <source>
        <dbReference type="Proteomes" id="UP001237595"/>
    </source>
</evidence>
<evidence type="ECO:0000259" key="2">
    <source>
        <dbReference type="Pfam" id="PF03972"/>
    </source>
</evidence>
<evidence type="ECO:0000313" key="4">
    <source>
        <dbReference type="EMBL" id="MDI2030556.1"/>
    </source>
</evidence>
<dbReference type="Proteomes" id="UP001237595">
    <property type="component" value="Unassembled WGS sequence"/>
</dbReference>
<name>A0ABT6PRB7_9PSEU</name>